<reference evidence="1" key="1">
    <citation type="submission" date="2021-09" db="EMBL/GenBank/DDBJ databases">
        <authorList>
            <consortium name="Pathogen Informatics"/>
        </authorList>
    </citation>
    <scope>NUCLEOTIDE SEQUENCE</scope>
</reference>
<evidence type="ECO:0000313" key="2">
    <source>
        <dbReference type="Proteomes" id="UP000746747"/>
    </source>
</evidence>
<dbReference type="AlphaFoldDB" id="A0A8J2LW16"/>
<organism evidence="1 2">
    <name type="scientific">Cercopithifilaria johnstoni</name>
    <dbReference type="NCBI Taxonomy" id="2874296"/>
    <lineage>
        <taxon>Eukaryota</taxon>
        <taxon>Metazoa</taxon>
        <taxon>Ecdysozoa</taxon>
        <taxon>Nematoda</taxon>
        <taxon>Chromadorea</taxon>
        <taxon>Rhabditida</taxon>
        <taxon>Spirurina</taxon>
        <taxon>Spiruromorpha</taxon>
        <taxon>Filarioidea</taxon>
        <taxon>Onchocercidae</taxon>
        <taxon>Cercopithifilaria</taxon>
    </lineage>
</organism>
<comment type="caution">
    <text evidence="1">The sequence shown here is derived from an EMBL/GenBank/DDBJ whole genome shotgun (WGS) entry which is preliminary data.</text>
</comment>
<dbReference type="EMBL" id="CAKAEH010000130">
    <property type="protein sequence ID" value="CAG9529998.1"/>
    <property type="molecule type" value="Genomic_DNA"/>
</dbReference>
<protein>
    <submittedName>
        <fullName evidence="1">Uncharacterized protein</fullName>
    </submittedName>
</protein>
<sequence>MSSRMRHVISNDNPETLAISQFYANYCNPTNTAITAIATATVTTTTTATTTIAATTKATAPTTVMTPTTVIAPTTAAAAITKGRAATTTTVATAIMTTTTATTTAKTVTMVTKSVIPTEVTTELRSKQSEPCLYGRNRSILAKTLNSAIHRLSLPGVSHHPEFHFITPIVNHKRFTIKNNSFPDLTQKMADGKHTLQNNECSKRVTVIDRPGQDKIHYTGARIKHRIVDVLKEFVSFYNSLNILFS</sequence>
<accession>A0A8J2LW16</accession>
<dbReference type="Proteomes" id="UP000746747">
    <property type="component" value="Unassembled WGS sequence"/>
</dbReference>
<keyword evidence="2" id="KW-1185">Reference proteome</keyword>
<dbReference type="OrthoDB" id="5877188at2759"/>
<proteinExistence type="predicted"/>
<evidence type="ECO:0000313" key="1">
    <source>
        <dbReference type="EMBL" id="CAG9529998.1"/>
    </source>
</evidence>
<name>A0A8J2LW16_9BILA</name>
<gene>
    <name evidence="1" type="ORF">CJOHNSTONI_LOCUS529</name>
</gene>